<dbReference type="SUPFAM" id="SSF103515">
    <property type="entry name" value="Autotransporter"/>
    <property type="match status" value="1"/>
</dbReference>
<accession>Q823X9</accession>
<comment type="similarity">
    <text evidence="3">Belongs to the PMP outer membrane protein family.</text>
</comment>
<protein>
    <submittedName>
        <fullName evidence="12">Polymorphic outer membrane protein E/F family protein/autotransporter, putative</fullName>
    </submittedName>
</protein>
<dbReference type="NCBIfam" id="TIGR01376">
    <property type="entry name" value="POMP_repeat"/>
    <property type="match status" value="5"/>
</dbReference>
<evidence type="ECO:0000256" key="8">
    <source>
        <dbReference type="ARBA" id="ARBA00022729"/>
    </source>
</evidence>
<feature type="domain" description="Autotransporter" evidence="11">
    <location>
        <begin position="650"/>
        <end position="927"/>
    </location>
</feature>
<evidence type="ECO:0000256" key="4">
    <source>
        <dbReference type="ARBA" id="ARBA00022452"/>
    </source>
</evidence>
<dbReference type="KEGG" id="cca:CCA_00274"/>
<dbReference type="OrthoDB" id="16673at2"/>
<dbReference type="Pfam" id="PF07548">
    <property type="entry name" value="ChlamPMP_M"/>
    <property type="match status" value="1"/>
</dbReference>
<evidence type="ECO:0000256" key="1">
    <source>
        <dbReference type="ARBA" id="ARBA00004191"/>
    </source>
</evidence>
<dbReference type="InterPro" id="IPR036709">
    <property type="entry name" value="Autotransporte_beta_dom_sf"/>
</dbReference>
<dbReference type="EMBL" id="AE015925">
    <property type="protein sequence ID" value="AAP05025.1"/>
    <property type="molecule type" value="Genomic_DNA"/>
</dbReference>
<dbReference type="GO" id="GO:0009279">
    <property type="term" value="C:cell outer membrane"/>
    <property type="evidence" value="ECO:0007669"/>
    <property type="project" value="UniProtKB-SubCell"/>
</dbReference>
<evidence type="ECO:0000256" key="9">
    <source>
        <dbReference type="ARBA" id="ARBA00023136"/>
    </source>
</evidence>
<dbReference type="STRING" id="227941.CCA_00274"/>
<reference evidence="12 13" key="1">
    <citation type="journal article" date="2003" name="Nucleic Acids Res.">
        <title>Genome sequence of Chlamydophila caviae (Chlamydia psittaci GPIC): examining the role of niche-specific genes in the evolution of the Chlamydiaceae.</title>
        <authorList>
            <person name="Read T.D."/>
            <person name="Myers G.S.A."/>
            <person name="Brunham R.C."/>
            <person name="Nelson W.C."/>
            <person name="Paulsen I.T."/>
            <person name="Heidelberg J.F."/>
            <person name="Holtzapple E.K."/>
            <person name="Khouri H.M."/>
            <person name="Federova N.B."/>
            <person name="Carty H.A."/>
            <person name="Umayam L.A."/>
            <person name="Haft D.H."/>
            <person name="Peterson J.D."/>
            <person name="Beanan M.J."/>
            <person name="White O."/>
            <person name="Salzberg S.L."/>
            <person name="Hsia R.-C."/>
            <person name="McClarty G."/>
            <person name="Rank R.G."/>
            <person name="Bavoil P.M."/>
            <person name="Fraser C.M."/>
        </authorList>
    </citation>
    <scope>NUCLEOTIDE SEQUENCE [LARGE SCALE GENOMIC DNA]</scope>
    <source>
        <strain evidence="13">ATCC VR-813 / DSM 19441 / 03DC25 / GPIC</strain>
    </source>
</reference>
<keyword evidence="5" id="KW-0134">Cell wall</keyword>
<proteinExistence type="inferred from homology"/>
<keyword evidence="8" id="KW-0732">Signal</keyword>
<keyword evidence="10" id="KW-0998">Cell outer membrane</keyword>
<sequence length="927" mass="101637">MFPRSLLCSLILSACVQSIIYSEDIKIPEEISKLLSALDFPLTRVNQDDFEKNYGLLHNAAQNIVIANDKQPKMFICKLNTTDGGVINCRSCSLINNTQPIFFGDNKSTLCGGAIYSAESVILSKNSRIIFYQNTTLNQTNSSSGTGGAIQAKNFEASLNKETLFSSNLTKVKGGAIASTEMCRFFNNSASIHFDNNRTTNADSFGGAISAVSCEFARNRGKITFSENKSGKGGAICSTTSTRIVDNQAPITFSHNVASNTSNQGNGGAINSPTIVIENNKQPVLFSGNSSAHAGGALSYQHLTIQNNGPVYFLNNTSCWGAACYGQTNNGTTTISADYGDVIFDNNIAIDRMGVWRSAMHFSSNHSLSLGASSNQHIYLFDRMNTGGLSSFIINPEDKHTGAVVFSAASTQLKLANQSIKNLQISYKGELTIKHGIVSVEDGAILWLYKFTPEDNTHLCLGSRAIMQTQENSSSQKDSNLQLKNVAILLTDILKPDSSPPTVWIYPGGSGGNYTENTDARISISGSLSLWNKNYSDPYDSVDLSQPIDRIPLLHLSEPANNSVTIDDFDVQAINAHKHYGHQGIWTPYWEEVSSPSITSSLETTNSKHRYLYANWTPTGYVVNPQHRGDLVANTLRQTARNAMAFYPALINDSTSFYLEGNGLASHTRQRNQNEILGFSSRSLGYGGECLFSSKTQHKFLLTFSQLIGKIKEHTSNNKVSSHSYLLGATLQTPQFNDYLITTASLGYGYGDHHMQSFYAQNKTSETQFSDHVLSARIGCYTKLPLLNHHVTPFIQLAGVRAKQTQINETGDFSRKFSNQHPLVSLTLPVGILASWHADSYVPSVWEFELAYQPLVYEQKPKVLITLLASNGSWISSGTAVARHNLHVEGRNSAYLFHNIVAFLNYHLDLSSSTTSHYINAGSRVVF</sequence>
<comment type="subcellular location">
    <subcellularLocation>
        <location evidence="2">Cell outer membrane</location>
        <topology evidence="2">Peripheral membrane protein</topology>
        <orientation evidence="2">Extracellular side</orientation>
    </subcellularLocation>
    <subcellularLocation>
        <location evidence="1">Secreted</location>
        <location evidence="1">Cell wall</location>
    </subcellularLocation>
</comment>
<dbReference type="HOGENOM" id="CLU_004549_2_0_0"/>
<evidence type="ECO:0000256" key="2">
    <source>
        <dbReference type="ARBA" id="ARBA00004416"/>
    </source>
</evidence>
<dbReference type="eggNOG" id="COG3210">
    <property type="taxonomic scope" value="Bacteria"/>
</dbReference>
<organism evidence="12 13">
    <name type="scientific">Chlamydia caviae (strain ATCC VR-813 / DSM 19441 / 03DC25 / GPIC)</name>
    <name type="common">Chlamydophila caviae</name>
    <dbReference type="NCBI Taxonomy" id="227941"/>
    <lineage>
        <taxon>Bacteria</taxon>
        <taxon>Pseudomonadati</taxon>
        <taxon>Chlamydiota</taxon>
        <taxon>Chlamydiia</taxon>
        <taxon>Chlamydiales</taxon>
        <taxon>Chlamydiaceae</taxon>
        <taxon>Chlamydia/Chlamydophila group</taxon>
        <taxon>Chlamydia</taxon>
    </lineage>
</organism>
<dbReference type="Pfam" id="PF03797">
    <property type="entry name" value="Autotransporter"/>
    <property type="match status" value="1"/>
</dbReference>
<dbReference type="InterPro" id="IPR011427">
    <property type="entry name" value="Polymorphic_membr_middle"/>
</dbReference>
<dbReference type="InterPro" id="IPR003368">
    <property type="entry name" value="POMP_repeat"/>
</dbReference>
<evidence type="ECO:0000313" key="13">
    <source>
        <dbReference type="Proteomes" id="UP000002193"/>
    </source>
</evidence>
<keyword evidence="9" id="KW-0472">Membrane</keyword>
<dbReference type="InterPro" id="IPR005546">
    <property type="entry name" value="Autotransporte_beta"/>
</dbReference>
<keyword evidence="6" id="KW-0964">Secreted</keyword>
<evidence type="ECO:0000256" key="10">
    <source>
        <dbReference type="ARBA" id="ARBA00023237"/>
    </source>
</evidence>
<evidence type="ECO:0000256" key="3">
    <source>
        <dbReference type="ARBA" id="ARBA00007542"/>
    </source>
</evidence>
<dbReference type="RefSeq" id="WP_011006243.1">
    <property type="nucleotide sequence ID" value="NC_003361.3"/>
</dbReference>
<evidence type="ECO:0000313" key="12">
    <source>
        <dbReference type="EMBL" id="AAP05025.1"/>
    </source>
</evidence>
<dbReference type="AlphaFoldDB" id="Q823X9"/>
<evidence type="ECO:0000256" key="6">
    <source>
        <dbReference type="ARBA" id="ARBA00022525"/>
    </source>
</evidence>
<dbReference type="Proteomes" id="UP000002193">
    <property type="component" value="Chromosome"/>
</dbReference>
<dbReference type="PROSITE" id="PS51257">
    <property type="entry name" value="PROKAR_LIPOPROTEIN"/>
    <property type="match status" value="1"/>
</dbReference>
<keyword evidence="7" id="KW-0812">Transmembrane</keyword>
<evidence type="ECO:0000259" key="11">
    <source>
        <dbReference type="PROSITE" id="PS51208"/>
    </source>
</evidence>
<evidence type="ECO:0000256" key="7">
    <source>
        <dbReference type="ARBA" id="ARBA00022692"/>
    </source>
</evidence>
<gene>
    <name evidence="12" type="ordered locus">CCA_00274</name>
</gene>
<dbReference type="Gene3D" id="2.40.128.130">
    <property type="entry name" value="Autotransporter beta-domain"/>
    <property type="match status" value="1"/>
</dbReference>
<name>Q823X9_CHLCV</name>
<keyword evidence="13" id="KW-1185">Reference proteome</keyword>
<keyword evidence="4" id="KW-1134">Transmembrane beta strand</keyword>
<evidence type="ECO:0000256" key="5">
    <source>
        <dbReference type="ARBA" id="ARBA00022512"/>
    </source>
</evidence>
<dbReference type="Pfam" id="PF02415">
    <property type="entry name" value="Chlam_PMP"/>
    <property type="match status" value="3"/>
</dbReference>
<dbReference type="SMART" id="SM00869">
    <property type="entry name" value="Autotransporter"/>
    <property type="match status" value="1"/>
</dbReference>
<dbReference type="PROSITE" id="PS51208">
    <property type="entry name" value="AUTOTRANSPORTER"/>
    <property type="match status" value="1"/>
</dbReference>